<evidence type="ECO:0000256" key="1">
    <source>
        <dbReference type="SAM" id="SignalP"/>
    </source>
</evidence>
<dbReference type="PANTHER" id="PTHR32444">
    <property type="entry name" value="BULB-TYPE LECTIN DOMAIN-CONTAINING PROTEIN"/>
    <property type="match status" value="1"/>
</dbReference>
<reference evidence="3 4" key="1">
    <citation type="journal article" date="2020" name="Mol. Biol. Evol.">
        <title>Distinct Expression and Methylation Patterns for Genes with Different Fates following a Single Whole-Genome Duplication in Flowering Plants.</title>
        <authorList>
            <person name="Shi T."/>
            <person name="Rahmani R.S."/>
            <person name="Gugger P.F."/>
            <person name="Wang M."/>
            <person name="Li H."/>
            <person name="Zhang Y."/>
            <person name="Li Z."/>
            <person name="Wang Q."/>
            <person name="Van de Peer Y."/>
            <person name="Marchal K."/>
            <person name="Chen J."/>
        </authorList>
    </citation>
    <scope>NUCLEOTIDE SEQUENCE [LARGE SCALE GENOMIC DNA]</scope>
    <source>
        <tissue evidence="3">Leaf</tissue>
    </source>
</reference>
<gene>
    <name evidence="3" type="ORF">HUJ06_027721</name>
</gene>
<evidence type="ECO:0000259" key="2">
    <source>
        <dbReference type="PROSITE" id="PS50927"/>
    </source>
</evidence>
<dbReference type="Gene3D" id="2.90.10.10">
    <property type="entry name" value="Bulb-type lectin domain"/>
    <property type="match status" value="1"/>
</dbReference>
<sequence>MELKDLPLLMFCYNLLCFLSNISLEVDTVALNQTITGDQTLVSAGDTYELGFFGPGNSRNRYLGIWYKNIPLPTIIGDDGNLVLLNKAGSIVWSSISSRAAKISISGDDSESYLWQSFDYSSDTFDEGGFGPPMIL</sequence>
<dbReference type="InterPro" id="IPR001480">
    <property type="entry name" value="Bulb-type_lectin_dom"/>
</dbReference>
<dbReference type="Proteomes" id="UP000607653">
    <property type="component" value="Unassembled WGS sequence"/>
</dbReference>
<evidence type="ECO:0000313" key="4">
    <source>
        <dbReference type="Proteomes" id="UP000607653"/>
    </source>
</evidence>
<dbReference type="PANTHER" id="PTHR32444:SF185">
    <property type="entry name" value="RECEPTOR-LIKE SERINE_THREONINE-PROTEIN KINASE"/>
    <property type="match status" value="1"/>
</dbReference>
<feature type="domain" description="Bulb-type lectin" evidence="2">
    <location>
        <begin position="26"/>
        <end position="136"/>
    </location>
</feature>
<protein>
    <recommendedName>
        <fullName evidence="2">Bulb-type lectin domain-containing protein</fullName>
    </recommendedName>
</protein>
<dbReference type="CDD" id="cd00028">
    <property type="entry name" value="B_lectin"/>
    <property type="match status" value="1"/>
</dbReference>
<dbReference type="SMART" id="SM00108">
    <property type="entry name" value="B_lectin"/>
    <property type="match status" value="1"/>
</dbReference>
<keyword evidence="1" id="KW-0732">Signal</keyword>
<dbReference type="InterPro" id="IPR036426">
    <property type="entry name" value="Bulb-type_lectin_dom_sf"/>
</dbReference>
<proteinExistence type="predicted"/>
<keyword evidence="4" id="KW-1185">Reference proteome</keyword>
<dbReference type="SUPFAM" id="SSF51110">
    <property type="entry name" value="alpha-D-mannose-specific plant lectins"/>
    <property type="match status" value="1"/>
</dbReference>
<feature type="chain" id="PRO_5032945208" description="Bulb-type lectin domain-containing protein" evidence="1">
    <location>
        <begin position="25"/>
        <end position="136"/>
    </location>
</feature>
<dbReference type="EMBL" id="DUZY01000002">
    <property type="protein sequence ID" value="DAD26253.1"/>
    <property type="molecule type" value="Genomic_DNA"/>
</dbReference>
<dbReference type="AlphaFoldDB" id="A0A822Y2Q9"/>
<dbReference type="PROSITE" id="PS50927">
    <property type="entry name" value="BULB_LECTIN"/>
    <property type="match status" value="1"/>
</dbReference>
<name>A0A822Y2Q9_NELNU</name>
<accession>A0A822Y2Q9</accession>
<comment type="caution">
    <text evidence="3">The sequence shown here is derived from an EMBL/GenBank/DDBJ whole genome shotgun (WGS) entry which is preliminary data.</text>
</comment>
<organism evidence="3 4">
    <name type="scientific">Nelumbo nucifera</name>
    <name type="common">Sacred lotus</name>
    <dbReference type="NCBI Taxonomy" id="4432"/>
    <lineage>
        <taxon>Eukaryota</taxon>
        <taxon>Viridiplantae</taxon>
        <taxon>Streptophyta</taxon>
        <taxon>Embryophyta</taxon>
        <taxon>Tracheophyta</taxon>
        <taxon>Spermatophyta</taxon>
        <taxon>Magnoliopsida</taxon>
        <taxon>Proteales</taxon>
        <taxon>Nelumbonaceae</taxon>
        <taxon>Nelumbo</taxon>
    </lineage>
</organism>
<evidence type="ECO:0000313" key="3">
    <source>
        <dbReference type="EMBL" id="DAD26253.1"/>
    </source>
</evidence>
<feature type="signal peptide" evidence="1">
    <location>
        <begin position="1"/>
        <end position="24"/>
    </location>
</feature>